<reference evidence="5" key="4">
    <citation type="journal article" date="2015" name="G3 (Bethesda)">
        <title>Genome sequences of three phytopathogenic species of the Magnaporthaceae family of fungi.</title>
        <authorList>
            <person name="Okagaki L.H."/>
            <person name="Nunes C.C."/>
            <person name="Sailsbery J."/>
            <person name="Clay B."/>
            <person name="Brown D."/>
            <person name="John T."/>
            <person name="Oh Y."/>
            <person name="Young N."/>
            <person name="Fitzgerald M."/>
            <person name="Haas B.J."/>
            <person name="Zeng Q."/>
            <person name="Young S."/>
            <person name="Adiconis X."/>
            <person name="Fan L."/>
            <person name="Levin J.Z."/>
            <person name="Mitchell T.K."/>
            <person name="Okubara P.A."/>
            <person name="Farman M.L."/>
            <person name="Kohn L.M."/>
            <person name="Birren B."/>
            <person name="Ma L.-J."/>
            <person name="Dean R.A."/>
        </authorList>
    </citation>
    <scope>NUCLEOTIDE SEQUENCE</scope>
    <source>
        <strain evidence="5">R3-111a-1</strain>
    </source>
</reference>
<dbReference type="HOGENOM" id="CLU_1366324_0_0_1"/>
<reference evidence="5" key="5">
    <citation type="submission" date="2018-04" db="UniProtKB">
        <authorList>
            <consortium name="EnsemblFungi"/>
        </authorList>
    </citation>
    <scope>IDENTIFICATION</scope>
    <source>
        <strain evidence="5">R3-111a-1</strain>
    </source>
</reference>
<feature type="region of interest" description="Disordered" evidence="2">
    <location>
        <begin position="126"/>
        <end position="145"/>
    </location>
</feature>
<proteinExistence type="predicted"/>
<evidence type="ECO:0000256" key="1">
    <source>
        <dbReference type="ARBA" id="ARBA00022737"/>
    </source>
</evidence>
<dbReference type="EMBL" id="GL385405">
    <property type="protein sequence ID" value="EJT69131.1"/>
    <property type="molecule type" value="Genomic_DNA"/>
</dbReference>
<feature type="domain" description="Nephrocystin 3-like N-terminal" evidence="3">
    <location>
        <begin position="59"/>
        <end position="111"/>
    </location>
</feature>
<organism evidence="4">
    <name type="scientific">Gaeumannomyces tritici (strain R3-111a-1)</name>
    <name type="common">Wheat and barley take-all root rot fungus</name>
    <name type="synonym">Gaeumannomyces graminis var. tritici</name>
    <dbReference type="NCBI Taxonomy" id="644352"/>
    <lineage>
        <taxon>Eukaryota</taxon>
        <taxon>Fungi</taxon>
        <taxon>Dikarya</taxon>
        <taxon>Ascomycota</taxon>
        <taxon>Pezizomycotina</taxon>
        <taxon>Sordariomycetes</taxon>
        <taxon>Sordariomycetidae</taxon>
        <taxon>Magnaporthales</taxon>
        <taxon>Magnaporthaceae</taxon>
        <taxon>Gaeumannomyces</taxon>
    </lineage>
</organism>
<evidence type="ECO:0000259" key="3">
    <source>
        <dbReference type="Pfam" id="PF24883"/>
    </source>
</evidence>
<feature type="region of interest" description="Disordered" evidence="2">
    <location>
        <begin position="1"/>
        <end position="20"/>
    </location>
</feature>
<evidence type="ECO:0000256" key="2">
    <source>
        <dbReference type="SAM" id="MobiDB-lite"/>
    </source>
</evidence>
<reference evidence="4" key="3">
    <citation type="submission" date="2010-09" db="EMBL/GenBank/DDBJ databases">
        <title>Annotation of Gaeumannomyces graminis var. tritici R3-111a-1.</title>
        <authorList>
            <consortium name="The Broad Institute Genome Sequencing Platform"/>
            <person name="Ma L.-J."/>
            <person name="Dead R."/>
            <person name="Young S.K."/>
            <person name="Zeng Q."/>
            <person name="Gargeya S."/>
            <person name="Fitzgerald M."/>
            <person name="Haas B."/>
            <person name="Abouelleil A."/>
            <person name="Alvarado L."/>
            <person name="Arachchi H.M."/>
            <person name="Berlin A."/>
            <person name="Brown A."/>
            <person name="Chapman S.B."/>
            <person name="Chen Z."/>
            <person name="Dunbar C."/>
            <person name="Freedman E."/>
            <person name="Gearin G."/>
            <person name="Gellesch M."/>
            <person name="Goldberg J."/>
            <person name="Griggs A."/>
            <person name="Gujja S."/>
            <person name="Heiman D."/>
            <person name="Howarth C."/>
            <person name="Larson L."/>
            <person name="Lui A."/>
            <person name="MacDonald P.J.P."/>
            <person name="Mehta T."/>
            <person name="Montmayeur A."/>
            <person name="Murphy C."/>
            <person name="Neiman D."/>
            <person name="Pearson M."/>
            <person name="Priest M."/>
            <person name="Roberts A."/>
            <person name="Saif S."/>
            <person name="Shea T."/>
            <person name="Shenoy N."/>
            <person name="Sisk P."/>
            <person name="Stolte C."/>
            <person name="Sykes S."/>
            <person name="Yandava C."/>
            <person name="Wortman J."/>
            <person name="Nusbaum C."/>
            <person name="Birren B."/>
        </authorList>
    </citation>
    <scope>NUCLEOTIDE SEQUENCE</scope>
    <source>
        <strain evidence="4">R3-111a-1</strain>
    </source>
</reference>
<evidence type="ECO:0000313" key="6">
    <source>
        <dbReference type="Proteomes" id="UP000006039"/>
    </source>
</evidence>
<dbReference type="EnsemblFungi" id="EJT69131">
    <property type="protein sequence ID" value="EJT69131"/>
    <property type="gene ID" value="GGTG_13240"/>
</dbReference>
<name>J3PIB2_GAET3</name>
<dbReference type="RefSeq" id="XP_009229410.1">
    <property type="nucleotide sequence ID" value="XM_009231146.1"/>
</dbReference>
<dbReference type="InterPro" id="IPR056884">
    <property type="entry name" value="NPHP3-like_N"/>
</dbReference>
<keyword evidence="6" id="KW-1185">Reference proteome</keyword>
<dbReference type="Proteomes" id="UP000006039">
    <property type="component" value="Unassembled WGS sequence"/>
</dbReference>
<sequence>MSTLRGTPAFTSGTTSRPPSTITAGVNGNACLAALRTTDPRHNKARIEGDKGGLLDDVYQWVLGNHELLQWRQGDQNRLLWIKKDPGKGKTMLLCSIINELEIKGGPCPISSVRQRTSGETSLMAARGHQAHSTEEVGGGSGGPRRIEVGGGVGGKRPICTEGPVPPPCPMTHGTATSGACVQSRAHFQHVGGSGTREVP</sequence>
<dbReference type="OrthoDB" id="538223at2759"/>
<dbReference type="AlphaFoldDB" id="J3PIB2"/>
<reference evidence="6" key="1">
    <citation type="submission" date="2010-07" db="EMBL/GenBank/DDBJ databases">
        <title>The genome sequence of Gaeumannomyces graminis var. tritici strain R3-111a-1.</title>
        <authorList>
            <consortium name="The Broad Institute Genome Sequencing Platform"/>
            <person name="Ma L.-J."/>
            <person name="Dead R."/>
            <person name="Young S."/>
            <person name="Zeng Q."/>
            <person name="Koehrsen M."/>
            <person name="Alvarado L."/>
            <person name="Berlin A."/>
            <person name="Chapman S.B."/>
            <person name="Chen Z."/>
            <person name="Freedman E."/>
            <person name="Gellesch M."/>
            <person name="Goldberg J."/>
            <person name="Griggs A."/>
            <person name="Gujja S."/>
            <person name="Heilman E.R."/>
            <person name="Heiman D."/>
            <person name="Hepburn T."/>
            <person name="Howarth C."/>
            <person name="Jen D."/>
            <person name="Larson L."/>
            <person name="Mehta T."/>
            <person name="Neiman D."/>
            <person name="Pearson M."/>
            <person name="Roberts A."/>
            <person name="Saif S."/>
            <person name="Shea T."/>
            <person name="Shenoy N."/>
            <person name="Sisk P."/>
            <person name="Stolte C."/>
            <person name="Sykes S."/>
            <person name="Walk T."/>
            <person name="White J."/>
            <person name="Yandava C."/>
            <person name="Haas B."/>
            <person name="Nusbaum C."/>
            <person name="Birren B."/>
        </authorList>
    </citation>
    <scope>NUCLEOTIDE SEQUENCE [LARGE SCALE GENOMIC DNA]</scope>
    <source>
        <strain evidence="6">R3-111a-1</strain>
    </source>
</reference>
<dbReference type="VEuPathDB" id="FungiDB:GGTG_13240"/>
<gene>
    <name evidence="5" type="primary">20353698</name>
    <name evidence="4" type="ORF">GGTG_13240</name>
</gene>
<evidence type="ECO:0000313" key="4">
    <source>
        <dbReference type="EMBL" id="EJT69131.1"/>
    </source>
</evidence>
<keyword evidence="1" id="KW-0677">Repeat</keyword>
<reference evidence="4" key="2">
    <citation type="submission" date="2010-07" db="EMBL/GenBank/DDBJ databases">
        <authorList>
            <consortium name="The Broad Institute Genome Sequencing Platform"/>
            <consortium name="Broad Institute Genome Sequencing Center for Infectious Disease"/>
            <person name="Ma L.-J."/>
            <person name="Dead R."/>
            <person name="Young S."/>
            <person name="Zeng Q."/>
            <person name="Koehrsen M."/>
            <person name="Alvarado L."/>
            <person name="Berlin A."/>
            <person name="Chapman S.B."/>
            <person name="Chen Z."/>
            <person name="Freedman E."/>
            <person name="Gellesch M."/>
            <person name="Goldberg J."/>
            <person name="Griggs A."/>
            <person name="Gujja S."/>
            <person name="Heilman E.R."/>
            <person name="Heiman D."/>
            <person name="Hepburn T."/>
            <person name="Howarth C."/>
            <person name="Jen D."/>
            <person name="Larson L."/>
            <person name="Mehta T."/>
            <person name="Neiman D."/>
            <person name="Pearson M."/>
            <person name="Roberts A."/>
            <person name="Saif S."/>
            <person name="Shea T."/>
            <person name="Shenoy N."/>
            <person name="Sisk P."/>
            <person name="Stolte C."/>
            <person name="Sykes S."/>
            <person name="Walk T."/>
            <person name="White J."/>
            <person name="Yandava C."/>
            <person name="Haas B."/>
            <person name="Nusbaum C."/>
            <person name="Birren B."/>
        </authorList>
    </citation>
    <scope>NUCLEOTIDE SEQUENCE</scope>
    <source>
        <strain evidence="4">R3-111a-1</strain>
    </source>
</reference>
<dbReference type="GeneID" id="20353698"/>
<evidence type="ECO:0000313" key="5">
    <source>
        <dbReference type="EnsemblFungi" id="EJT69131"/>
    </source>
</evidence>
<dbReference type="Pfam" id="PF24883">
    <property type="entry name" value="NPHP3_N"/>
    <property type="match status" value="1"/>
</dbReference>
<protein>
    <recommendedName>
        <fullName evidence="3">Nephrocystin 3-like N-terminal domain-containing protein</fullName>
    </recommendedName>
</protein>
<accession>J3PIB2</accession>